<dbReference type="EMBL" id="JAXCEH010000016">
    <property type="protein sequence ID" value="MFA1556639.1"/>
    <property type="molecule type" value="Genomic_DNA"/>
</dbReference>
<reference evidence="2 3" key="1">
    <citation type="submission" date="2023-11" db="EMBL/GenBank/DDBJ databases">
        <title>Actinomadura monticuli sp. nov., isolated from volcanic ash.</title>
        <authorList>
            <person name="Lee S.D."/>
            <person name="Yang H."/>
            <person name="Kim I.S."/>
        </authorList>
    </citation>
    <scope>NUCLEOTIDE SEQUENCE [LARGE SCALE GENOMIC DNA]</scope>
    <source>
        <strain evidence="2 3">DSM 45346</strain>
    </source>
</reference>
<keyword evidence="3" id="KW-1185">Reference proteome</keyword>
<proteinExistence type="predicted"/>
<dbReference type="Pfam" id="PF04149">
    <property type="entry name" value="DUF397"/>
    <property type="match status" value="1"/>
</dbReference>
<evidence type="ECO:0000313" key="2">
    <source>
        <dbReference type="EMBL" id="MFA1556639.1"/>
    </source>
</evidence>
<feature type="domain" description="DUF397" evidence="1">
    <location>
        <begin position="5"/>
        <end position="50"/>
    </location>
</feature>
<dbReference type="InterPro" id="IPR007278">
    <property type="entry name" value="DUF397"/>
</dbReference>
<organism evidence="2 3">
    <name type="scientific">Actinomadura chokoriensis</name>
    <dbReference type="NCBI Taxonomy" id="454156"/>
    <lineage>
        <taxon>Bacteria</taxon>
        <taxon>Bacillati</taxon>
        <taxon>Actinomycetota</taxon>
        <taxon>Actinomycetes</taxon>
        <taxon>Streptosporangiales</taxon>
        <taxon>Thermomonosporaceae</taxon>
        <taxon>Actinomadura</taxon>
    </lineage>
</organism>
<accession>A0ABV4R2M4</accession>
<comment type="caution">
    <text evidence="2">The sequence shown here is derived from an EMBL/GenBank/DDBJ whole genome shotgun (WGS) entry which is preliminary data.</text>
</comment>
<dbReference type="RefSeq" id="WP_371943382.1">
    <property type="nucleotide sequence ID" value="NZ_JAXCEH010000016.1"/>
</dbReference>
<dbReference type="Proteomes" id="UP001569904">
    <property type="component" value="Unassembled WGS sequence"/>
</dbReference>
<name>A0ABV4R2M4_9ACTN</name>
<sequence length="59" mass="6391">MRDVTWRKSSHSSSDGDQCVELASTENAVAIRDSKNLEGPILVVPRAVLREAIRLAGGQ</sequence>
<evidence type="ECO:0000259" key="1">
    <source>
        <dbReference type="Pfam" id="PF04149"/>
    </source>
</evidence>
<gene>
    <name evidence="2" type="ORF">SM436_23345</name>
</gene>
<protein>
    <submittedName>
        <fullName evidence="2">DUF397 domain-containing protein</fullName>
    </submittedName>
</protein>
<evidence type="ECO:0000313" key="3">
    <source>
        <dbReference type="Proteomes" id="UP001569904"/>
    </source>
</evidence>